<dbReference type="InterPro" id="IPR010730">
    <property type="entry name" value="HET"/>
</dbReference>
<dbReference type="Pfam" id="PF06985">
    <property type="entry name" value="HET"/>
    <property type="match status" value="1"/>
</dbReference>
<evidence type="ECO:0000259" key="1">
    <source>
        <dbReference type="Pfam" id="PF06985"/>
    </source>
</evidence>
<dbReference type="EMBL" id="FJOF01000016">
    <property type="protein sequence ID" value="CZR49304.1"/>
    <property type="molecule type" value="Genomic_DNA"/>
</dbReference>
<name>A0A1L7W9N8_FUSPR</name>
<dbReference type="PANTHER" id="PTHR24148:SF73">
    <property type="entry name" value="HET DOMAIN PROTEIN (AFU_ORTHOLOGUE AFUA_8G01020)"/>
    <property type="match status" value="1"/>
</dbReference>
<reference evidence="3" key="1">
    <citation type="journal article" date="2016" name="Genome Biol. Evol.">
        <title>Comparative 'omics' of the Fusarium fujikuroi species complex highlights differences in genetic potential and metabolite synthesis.</title>
        <authorList>
            <person name="Niehaus E.-M."/>
            <person name="Muensterkoetter M."/>
            <person name="Proctor R.H."/>
            <person name="Brown D.W."/>
            <person name="Sharon A."/>
            <person name="Idan Y."/>
            <person name="Oren-Young L."/>
            <person name="Sieber C.M."/>
            <person name="Novak O."/>
            <person name="Pencik A."/>
            <person name="Tarkowska D."/>
            <person name="Hromadova K."/>
            <person name="Freeman S."/>
            <person name="Maymon M."/>
            <person name="Elazar M."/>
            <person name="Youssef S.A."/>
            <person name="El-Shabrawy E.S.M."/>
            <person name="Shalaby A.B.A."/>
            <person name="Houterman P."/>
            <person name="Brock N.L."/>
            <person name="Burkhardt I."/>
            <person name="Tsavkelova E.A."/>
            <person name="Dickschat J.S."/>
            <person name="Galuszka P."/>
            <person name="Gueldener U."/>
            <person name="Tudzynski B."/>
        </authorList>
    </citation>
    <scope>NUCLEOTIDE SEQUENCE [LARGE SCALE GENOMIC DNA]</scope>
    <source>
        <strain evidence="3">ET1</strain>
    </source>
</reference>
<proteinExistence type="predicted"/>
<dbReference type="AlphaFoldDB" id="A0A1L7W9N8"/>
<dbReference type="GeneID" id="42053831"/>
<keyword evidence="3" id="KW-1185">Reference proteome</keyword>
<dbReference type="Proteomes" id="UP000183971">
    <property type="component" value="Unassembled WGS sequence"/>
</dbReference>
<gene>
    <name evidence="2" type="ORF">FPRO_08956</name>
</gene>
<protein>
    <submittedName>
        <fullName evidence="2">Related to heterokaryon incompatibility protein het-6</fullName>
    </submittedName>
</protein>
<evidence type="ECO:0000313" key="2">
    <source>
        <dbReference type="EMBL" id="CZR49304.1"/>
    </source>
</evidence>
<dbReference type="PANTHER" id="PTHR24148">
    <property type="entry name" value="ANKYRIN REPEAT DOMAIN-CONTAINING PROTEIN 39 HOMOLOG-RELATED"/>
    <property type="match status" value="1"/>
</dbReference>
<dbReference type="RefSeq" id="XP_031089806.1">
    <property type="nucleotide sequence ID" value="XM_031224559.1"/>
</dbReference>
<comment type="caution">
    <text evidence="2">The sequence shown here is derived from an EMBL/GenBank/DDBJ whole genome shotgun (WGS) entry which is preliminary data.</text>
</comment>
<sequence length="879" mass="100901">MDQQEQSCKRHDFMLLPTSDAFMRTCLSCGLVEDFELSQQKQQVDPWEGWLRAEVQPLSWPHCVQYSETYEPTPVKAATGDREFFSYRPNVQTSFQNEAQRERNPYVYSDLPKGSCIRLLELSPGSRLDTLSGRLFQVPWEQETCPPYSALSYTWADDRGDASPSNLIFLDEEQKVMRITRNCDRALRSLRQKHQSVLLWVDSICINQLSPSERSHQVGLMKTIYSKATAVHAYVGEMECGDDSTGTEAMALLHDIQVNGICEILFHGKTSNISVLNKFFGRPYFARLWVVQELLLAQSITIHCGEASLKVTNESMSQLYEQGVNVPSWVRFAGKARSNAEQAPLDLRDLLAATSVCRVTDLRDKIFGLLGLISNDQASELSPDYELTVREVYIGVAAYLMQKGHCCDIIQHANPYWDRNWFVKDHRYCNNEYGIPSWVPFWDTDVPLQASEGIYRQVEQIELDSKCLLKREALFDCCTIRIIGGWPHDRNSVCDLGAKSCKMVDAKSGFLATRIETVLQLDSSFESVLTVRWELDQWADGEYFTGFWNLKDGVKLAIRSFAWALKCTASNADVHLIRVEGCTALFLAQQTSDSRKYRLIGPCVAAIVCPTPESRPAEILKPGDLHRYLRFTPLAVEMIEFVAKWRNQVLKLTRSDLKHTEEILSTEGQSCDYSLADKTETTHPSWRSWIPFLSLETRKMLEDDSELQKQFPNLVNFWHKAHVLHTTVREWTKSALQVSDHVRILWWYQFPQDVKKVLEDLSDKSRKLGGVFGTITESRPILQSLHHLRALIDHLANREVRWADSDLLSYPGGLEAFFDDYDRLLIALEEDQLLLDQVFPLDLKDIHPKYGSIKETIRWKPVLEGLVRENSEQKEIYFV</sequence>
<feature type="domain" description="Heterokaryon incompatibility" evidence="1">
    <location>
        <begin position="148"/>
        <end position="293"/>
    </location>
</feature>
<dbReference type="VEuPathDB" id="FungiDB:FPRO_08956"/>
<accession>A0A1L7W9N8</accession>
<organism evidence="2 3">
    <name type="scientific">Fusarium proliferatum (strain ET1)</name>
    <name type="common">Orchid endophyte fungus</name>
    <dbReference type="NCBI Taxonomy" id="1227346"/>
    <lineage>
        <taxon>Eukaryota</taxon>
        <taxon>Fungi</taxon>
        <taxon>Dikarya</taxon>
        <taxon>Ascomycota</taxon>
        <taxon>Pezizomycotina</taxon>
        <taxon>Sordariomycetes</taxon>
        <taxon>Hypocreomycetidae</taxon>
        <taxon>Hypocreales</taxon>
        <taxon>Nectriaceae</taxon>
        <taxon>Fusarium</taxon>
        <taxon>Fusarium fujikuroi species complex</taxon>
    </lineage>
</organism>
<dbReference type="InterPro" id="IPR052895">
    <property type="entry name" value="HetReg/Transcr_Mod"/>
</dbReference>
<evidence type="ECO:0000313" key="3">
    <source>
        <dbReference type="Proteomes" id="UP000183971"/>
    </source>
</evidence>